<keyword evidence="1" id="KW-0812">Transmembrane</keyword>
<dbReference type="EMBL" id="BTSY01000004">
    <property type="protein sequence ID" value="GMT21300.1"/>
    <property type="molecule type" value="Genomic_DNA"/>
</dbReference>
<comment type="caution">
    <text evidence="2">The sequence shown here is derived from an EMBL/GenBank/DDBJ whole genome shotgun (WGS) entry which is preliminary data.</text>
</comment>
<dbReference type="Proteomes" id="UP001432322">
    <property type="component" value="Unassembled WGS sequence"/>
</dbReference>
<accession>A0AAV5VTF0</accession>
<reference evidence="2" key="1">
    <citation type="submission" date="2023-10" db="EMBL/GenBank/DDBJ databases">
        <title>Genome assembly of Pristionchus species.</title>
        <authorList>
            <person name="Yoshida K."/>
            <person name="Sommer R.J."/>
        </authorList>
    </citation>
    <scope>NUCLEOTIDE SEQUENCE</scope>
    <source>
        <strain evidence="2">RS5133</strain>
    </source>
</reference>
<evidence type="ECO:0000313" key="3">
    <source>
        <dbReference type="Proteomes" id="UP001432322"/>
    </source>
</evidence>
<keyword evidence="3" id="KW-1185">Reference proteome</keyword>
<proteinExistence type="predicted"/>
<feature type="transmembrane region" description="Helical" evidence="1">
    <location>
        <begin position="20"/>
        <end position="42"/>
    </location>
</feature>
<dbReference type="PANTHER" id="PTHR46178">
    <property type="entry name" value="SEVEN TM RECEPTOR"/>
    <property type="match status" value="1"/>
</dbReference>
<name>A0AAV5VTF0_9BILA</name>
<evidence type="ECO:0000256" key="1">
    <source>
        <dbReference type="SAM" id="Phobius"/>
    </source>
</evidence>
<evidence type="ECO:0000313" key="2">
    <source>
        <dbReference type="EMBL" id="GMT21300.1"/>
    </source>
</evidence>
<gene>
    <name evidence="2" type="ORF">PFISCL1PPCAC_12597</name>
</gene>
<keyword evidence="1" id="KW-0472">Membrane</keyword>
<keyword evidence="1" id="KW-1133">Transmembrane helix</keyword>
<feature type="transmembrane region" description="Helical" evidence="1">
    <location>
        <begin position="86"/>
        <end position="105"/>
    </location>
</feature>
<organism evidence="2 3">
    <name type="scientific">Pristionchus fissidentatus</name>
    <dbReference type="NCBI Taxonomy" id="1538716"/>
    <lineage>
        <taxon>Eukaryota</taxon>
        <taxon>Metazoa</taxon>
        <taxon>Ecdysozoa</taxon>
        <taxon>Nematoda</taxon>
        <taxon>Chromadorea</taxon>
        <taxon>Rhabditida</taxon>
        <taxon>Rhabditina</taxon>
        <taxon>Diplogasteromorpha</taxon>
        <taxon>Diplogasteroidea</taxon>
        <taxon>Neodiplogasteridae</taxon>
        <taxon>Pristionchus</taxon>
    </lineage>
</organism>
<dbReference type="PANTHER" id="PTHR46178:SF9">
    <property type="entry name" value="SEVEN TM RECEPTOR"/>
    <property type="match status" value="1"/>
</dbReference>
<protein>
    <recommendedName>
        <fullName evidence="4">G protein-coupled receptor</fullName>
    </recommendedName>
</protein>
<sequence length="123" mass="13805">MLTIYSSMNLRSTLSTKAAVISTLLMQSQLITMVYAICGWEIHKTIKSRAMSEKLKNLHSRALSMLISQVGKKTTTTGSICLARTLNPLMFLFVPAFAILFGMFLDTDFGALPKVLINYFLRY</sequence>
<evidence type="ECO:0008006" key="4">
    <source>
        <dbReference type="Google" id="ProtNLM"/>
    </source>
</evidence>
<dbReference type="AlphaFoldDB" id="A0AAV5VTF0"/>